<gene>
    <name evidence="1" type="ORF">MIT9_P0345</name>
</gene>
<dbReference type="EMBL" id="AP024714">
    <property type="protein sequence ID" value="BCX80769.1"/>
    <property type="molecule type" value="Genomic_DNA"/>
</dbReference>
<keyword evidence="2" id="KW-1185">Reference proteome</keyword>
<name>A0AAU9C119_9GAMM</name>
<protein>
    <recommendedName>
        <fullName evidence="3">DUF2780 domain-containing protein</fullName>
    </recommendedName>
</protein>
<sequence>MSLAVGCAGQGGNSGAAAAAGVNGWGNAVQSAANVSQASGRSGAALRTAGSLAGHPLVQQLTRQLGDAPEQAAGGAGLLFQTARQRMAPEQFKALEHSVPGVDRLMAAAPQTGGLSSLMGGAGSTVNQAANLIQGFRQLNLSSDMVNQFIPVVVNYVKETGGNALASALQAALVGG</sequence>
<dbReference type="InterPro" id="IPR021302">
    <property type="entry name" value="DUF2780_VcgC/VcgE"/>
</dbReference>
<dbReference type="KEGG" id="mcau:MIT9_P0345"/>
<dbReference type="RefSeq" id="WP_317705719.1">
    <property type="nucleotide sequence ID" value="NZ_AP024714.1"/>
</dbReference>
<evidence type="ECO:0000313" key="2">
    <source>
        <dbReference type="Proteomes" id="UP001321825"/>
    </source>
</evidence>
<proteinExistence type="predicted"/>
<evidence type="ECO:0000313" key="1">
    <source>
        <dbReference type="EMBL" id="BCX80769.1"/>
    </source>
</evidence>
<dbReference type="Proteomes" id="UP001321825">
    <property type="component" value="Chromosome"/>
</dbReference>
<organism evidence="1 2">
    <name type="scientific">Methylomarinovum caldicuralii</name>
    <dbReference type="NCBI Taxonomy" id="438856"/>
    <lineage>
        <taxon>Bacteria</taxon>
        <taxon>Pseudomonadati</taxon>
        <taxon>Pseudomonadota</taxon>
        <taxon>Gammaproteobacteria</taxon>
        <taxon>Methylococcales</taxon>
        <taxon>Methylothermaceae</taxon>
        <taxon>Methylomarinovum</taxon>
    </lineage>
</organism>
<dbReference type="Pfam" id="PF11075">
    <property type="entry name" value="DUF2780"/>
    <property type="match status" value="1"/>
</dbReference>
<dbReference type="AlphaFoldDB" id="A0AAU9C119"/>
<reference evidence="2" key="1">
    <citation type="journal article" date="2024" name="Int. J. Syst. Evol. Microbiol.">
        <title>Methylomarinovum tepidoasis sp. nov., a moderately thermophilic methanotroph of the family Methylothermaceae isolated from a deep-sea hydrothermal field.</title>
        <authorList>
            <person name="Hirayama H."/>
            <person name="Takaki Y."/>
            <person name="Abe M."/>
            <person name="Miyazaki M."/>
            <person name="Uematsu K."/>
            <person name="Matsui Y."/>
            <person name="Takai K."/>
        </authorList>
    </citation>
    <scope>NUCLEOTIDE SEQUENCE [LARGE SCALE GENOMIC DNA]</scope>
    <source>
        <strain evidence="2">IT-9</strain>
    </source>
</reference>
<accession>A0AAU9C119</accession>
<evidence type="ECO:0008006" key="3">
    <source>
        <dbReference type="Google" id="ProtNLM"/>
    </source>
</evidence>